<evidence type="ECO:0000313" key="2">
    <source>
        <dbReference type="Proteomes" id="UP000290289"/>
    </source>
</evidence>
<dbReference type="Proteomes" id="UP000290289">
    <property type="component" value="Chromosome 5"/>
</dbReference>
<protein>
    <submittedName>
        <fullName evidence="1">Uncharacterized protein</fullName>
    </submittedName>
</protein>
<organism evidence="1 2">
    <name type="scientific">Malus domestica</name>
    <name type="common">Apple</name>
    <name type="synonym">Pyrus malus</name>
    <dbReference type="NCBI Taxonomy" id="3750"/>
    <lineage>
        <taxon>Eukaryota</taxon>
        <taxon>Viridiplantae</taxon>
        <taxon>Streptophyta</taxon>
        <taxon>Embryophyta</taxon>
        <taxon>Tracheophyta</taxon>
        <taxon>Spermatophyta</taxon>
        <taxon>Magnoliopsida</taxon>
        <taxon>eudicotyledons</taxon>
        <taxon>Gunneridae</taxon>
        <taxon>Pentapetalae</taxon>
        <taxon>rosids</taxon>
        <taxon>fabids</taxon>
        <taxon>Rosales</taxon>
        <taxon>Rosaceae</taxon>
        <taxon>Amygdaloideae</taxon>
        <taxon>Maleae</taxon>
        <taxon>Malus</taxon>
    </lineage>
</organism>
<dbReference type="Gene3D" id="3.40.50.2000">
    <property type="entry name" value="Glycogen Phosphorylase B"/>
    <property type="match status" value="1"/>
</dbReference>
<comment type="caution">
    <text evidence="1">The sequence shown here is derived from an EMBL/GenBank/DDBJ whole genome shotgun (WGS) entry which is preliminary data.</text>
</comment>
<name>A0A498JXE8_MALDO</name>
<evidence type="ECO:0000313" key="1">
    <source>
        <dbReference type="EMBL" id="RXH99875.1"/>
    </source>
</evidence>
<dbReference type="AlphaFoldDB" id="A0A498JXE8"/>
<dbReference type="STRING" id="3750.A0A498JXE8"/>
<proteinExistence type="predicted"/>
<sequence>MHYYIGLHMLLPSLEFPGLYFMGQPDKKVSSNLENELKYRLFSAEDRSYGIIINSFYELKPDFTDHYRKVFGKKAWHIGPILLYNNAVEDKAEGRGMKASHNEHE</sequence>
<dbReference type="EMBL" id="RDQH01000331">
    <property type="protein sequence ID" value="RXH99875.1"/>
    <property type="molecule type" value="Genomic_DNA"/>
</dbReference>
<gene>
    <name evidence="1" type="ORF">DVH24_021677</name>
</gene>
<dbReference type="SUPFAM" id="SSF53756">
    <property type="entry name" value="UDP-Glycosyltransferase/glycogen phosphorylase"/>
    <property type="match status" value="1"/>
</dbReference>
<keyword evidence="2" id="KW-1185">Reference proteome</keyword>
<accession>A0A498JXE8</accession>
<reference evidence="1 2" key="1">
    <citation type="submission" date="2018-10" db="EMBL/GenBank/DDBJ databases">
        <title>A high-quality apple genome assembly.</title>
        <authorList>
            <person name="Hu J."/>
        </authorList>
    </citation>
    <scope>NUCLEOTIDE SEQUENCE [LARGE SCALE GENOMIC DNA]</scope>
    <source>
        <strain evidence="2">cv. HFTH1</strain>
        <tissue evidence="1">Young leaf</tissue>
    </source>
</reference>